<proteinExistence type="inferred from homology"/>
<evidence type="ECO:0000256" key="1">
    <source>
        <dbReference type="ARBA" id="ARBA00006581"/>
    </source>
</evidence>
<dbReference type="InterPro" id="IPR036157">
    <property type="entry name" value="dUTPase-like_sf"/>
</dbReference>
<dbReference type="Gene3D" id="2.70.40.10">
    <property type="match status" value="1"/>
</dbReference>
<feature type="domain" description="dUTPase-like" evidence="5">
    <location>
        <begin position="84"/>
        <end position="165"/>
    </location>
</feature>
<dbReference type="GO" id="GO:0046081">
    <property type="term" value="P:dUTP catabolic process"/>
    <property type="evidence" value="ECO:0007669"/>
    <property type="project" value="InterPro"/>
</dbReference>
<evidence type="ECO:0000256" key="4">
    <source>
        <dbReference type="ARBA" id="ARBA00023080"/>
    </source>
</evidence>
<evidence type="ECO:0000256" key="2">
    <source>
        <dbReference type="ARBA" id="ARBA00012379"/>
    </source>
</evidence>
<dbReference type="AlphaFoldDB" id="A0A6C0H6S4"/>
<sequence>MYYNHSKTFQLLIDNPDTKQMYLNHSTFHDGDAGLDLFITEDATVAPHSTVLVDLGVQCQSRSFDWCIGHWLKGNFYRYHSYWLVPRSSISKTPLIMQNSIGLIDKGYTGRLKAPFYNTSEQFVRLKRGERYVQLVNADLSSVHFTLVDSLRDTSRGEGGFGSTGR</sequence>
<accession>A0A6C0H6S4</accession>
<dbReference type="GO" id="GO:0000287">
    <property type="term" value="F:magnesium ion binding"/>
    <property type="evidence" value="ECO:0007669"/>
    <property type="project" value="InterPro"/>
</dbReference>
<reference evidence="6" key="1">
    <citation type="journal article" date="2020" name="Nature">
        <title>Giant virus diversity and host interactions through global metagenomics.</title>
        <authorList>
            <person name="Schulz F."/>
            <person name="Roux S."/>
            <person name="Paez-Espino D."/>
            <person name="Jungbluth S."/>
            <person name="Walsh D.A."/>
            <person name="Denef V.J."/>
            <person name="McMahon K.D."/>
            <person name="Konstantinidis K.T."/>
            <person name="Eloe-Fadrosh E.A."/>
            <person name="Kyrpides N.C."/>
            <person name="Woyke T."/>
        </authorList>
    </citation>
    <scope>NUCLEOTIDE SEQUENCE</scope>
    <source>
        <strain evidence="6">GVMAG-M-3300023179-73</strain>
    </source>
</reference>
<dbReference type="CDD" id="cd07557">
    <property type="entry name" value="trimeric_dUTPase"/>
    <property type="match status" value="1"/>
</dbReference>
<dbReference type="EMBL" id="MN739890">
    <property type="protein sequence ID" value="QHT76179.1"/>
    <property type="molecule type" value="Genomic_DNA"/>
</dbReference>
<organism evidence="6">
    <name type="scientific">viral metagenome</name>
    <dbReference type="NCBI Taxonomy" id="1070528"/>
    <lineage>
        <taxon>unclassified sequences</taxon>
        <taxon>metagenomes</taxon>
        <taxon>organismal metagenomes</taxon>
    </lineage>
</organism>
<dbReference type="GO" id="GO:0004170">
    <property type="term" value="F:dUTP diphosphatase activity"/>
    <property type="evidence" value="ECO:0007669"/>
    <property type="project" value="UniProtKB-EC"/>
</dbReference>
<dbReference type="GO" id="GO:0006226">
    <property type="term" value="P:dUMP biosynthetic process"/>
    <property type="evidence" value="ECO:0007669"/>
    <property type="project" value="InterPro"/>
</dbReference>
<dbReference type="SUPFAM" id="SSF51283">
    <property type="entry name" value="dUTPase-like"/>
    <property type="match status" value="1"/>
</dbReference>
<dbReference type="InterPro" id="IPR033704">
    <property type="entry name" value="dUTPase_trimeric"/>
</dbReference>
<evidence type="ECO:0000256" key="3">
    <source>
        <dbReference type="ARBA" id="ARBA00022801"/>
    </source>
</evidence>
<dbReference type="InterPro" id="IPR029054">
    <property type="entry name" value="dUTPase-like"/>
</dbReference>
<comment type="similarity">
    <text evidence="1">Belongs to the dUTPase family.</text>
</comment>
<dbReference type="PANTHER" id="PTHR11241">
    <property type="entry name" value="DEOXYURIDINE 5'-TRIPHOSPHATE NUCLEOTIDOHYDROLASE"/>
    <property type="match status" value="1"/>
</dbReference>
<keyword evidence="4" id="KW-0546">Nucleotide metabolism</keyword>
<dbReference type="Pfam" id="PF00692">
    <property type="entry name" value="dUTPase"/>
    <property type="match status" value="1"/>
</dbReference>
<keyword evidence="3" id="KW-0378">Hydrolase</keyword>
<dbReference type="InterPro" id="IPR008181">
    <property type="entry name" value="dUTPase"/>
</dbReference>
<dbReference type="EC" id="3.6.1.23" evidence="2"/>
<protein>
    <recommendedName>
        <fullName evidence="2">dUTP diphosphatase</fullName>
        <ecNumber evidence="2">3.6.1.23</ecNumber>
    </recommendedName>
</protein>
<name>A0A6C0H6S4_9ZZZZ</name>
<evidence type="ECO:0000313" key="6">
    <source>
        <dbReference type="EMBL" id="QHT76179.1"/>
    </source>
</evidence>
<dbReference type="PANTHER" id="PTHR11241:SF0">
    <property type="entry name" value="DEOXYURIDINE 5'-TRIPHOSPHATE NUCLEOTIDOHYDROLASE"/>
    <property type="match status" value="1"/>
</dbReference>
<evidence type="ECO:0000259" key="5">
    <source>
        <dbReference type="Pfam" id="PF00692"/>
    </source>
</evidence>